<dbReference type="AlphaFoldDB" id="A0A5C5B9J1"/>
<evidence type="ECO:0000256" key="8">
    <source>
        <dbReference type="SAM" id="Phobius"/>
    </source>
</evidence>
<dbReference type="Pfam" id="PF01694">
    <property type="entry name" value="Rhomboid"/>
    <property type="match status" value="1"/>
</dbReference>
<dbReference type="Gene3D" id="1.20.1540.10">
    <property type="entry name" value="Rhomboid-like"/>
    <property type="match status" value="1"/>
</dbReference>
<accession>A0A5C5B9J1</accession>
<evidence type="ECO:0000256" key="5">
    <source>
        <dbReference type="ARBA" id="ARBA00022989"/>
    </source>
</evidence>
<feature type="transmembrane region" description="Helical" evidence="8">
    <location>
        <begin position="258"/>
        <end position="276"/>
    </location>
</feature>
<feature type="region of interest" description="Disordered" evidence="7">
    <location>
        <begin position="1"/>
        <end position="39"/>
    </location>
</feature>
<protein>
    <submittedName>
        <fullName evidence="10">Rhomboid family intramembrane serine protease</fullName>
    </submittedName>
</protein>
<evidence type="ECO:0000256" key="6">
    <source>
        <dbReference type="ARBA" id="ARBA00023136"/>
    </source>
</evidence>
<comment type="similarity">
    <text evidence="2">Belongs to the peptidase S54 family.</text>
</comment>
<proteinExistence type="inferred from homology"/>
<keyword evidence="4" id="KW-0378">Hydrolase</keyword>
<feature type="transmembrane region" description="Helical" evidence="8">
    <location>
        <begin position="145"/>
        <end position="167"/>
    </location>
</feature>
<sequence length="328" mass="33989">MSATGGPPGGYGRPYPSGGAAGGWGLPGQPGQPAAGQPVCPRHPDRVSYVTCQRCGRPVCAECQRPATVGVHCVDCVREAARNRPVARTVFGGVSRPGRLVVTLTIIVACTALELLRYLAPDVYAEVFRQLVFAPRFGLTDPYRFLTATLLHGGILHLAFNMYALWLMGTQLEPALGRLRFATLYVLSALGGTVGYLVIAGPNAPAVVGASGAVFGLFAAFAVLLRRLGRDARGILVVIALNLVLGFVVAGVAWQAHLGGLVVGAVLGLIFGYLPVHRTPRSSTRPTANQPGALASPRASLTSGATLQWLAVAGVAVVLVAVAVLVSG</sequence>
<feature type="compositionally biased region" description="Gly residues" evidence="7">
    <location>
        <begin position="19"/>
        <end position="28"/>
    </location>
</feature>
<feature type="transmembrane region" description="Helical" evidence="8">
    <location>
        <begin position="100"/>
        <end position="120"/>
    </location>
</feature>
<feature type="compositionally biased region" description="Gly residues" evidence="7">
    <location>
        <begin position="1"/>
        <end position="12"/>
    </location>
</feature>
<dbReference type="GO" id="GO:0004252">
    <property type="term" value="F:serine-type endopeptidase activity"/>
    <property type="evidence" value="ECO:0007669"/>
    <property type="project" value="InterPro"/>
</dbReference>
<evidence type="ECO:0000313" key="10">
    <source>
        <dbReference type="EMBL" id="TNU73189.1"/>
    </source>
</evidence>
<feature type="compositionally biased region" description="Low complexity" evidence="7">
    <location>
        <begin position="29"/>
        <end position="38"/>
    </location>
</feature>
<dbReference type="GO" id="GO:0006508">
    <property type="term" value="P:proteolysis"/>
    <property type="evidence" value="ECO:0007669"/>
    <property type="project" value="UniProtKB-KW"/>
</dbReference>
<keyword evidence="5 8" id="KW-1133">Transmembrane helix</keyword>
<feature type="transmembrane region" description="Helical" evidence="8">
    <location>
        <begin position="307"/>
        <end position="326"/>
    </location>
</feature>
<evidence type="ECO:0000256" key="7">
    <source>
        <dbReference type="SAM" id="MobiDB-lite"/>
    </source>
</evidence>
<feature type="domain" description="Peptidase S54 rhomboid" evidence="9">
    <location>
        <begin position="142"/>
        <end position="272"/>
    </location>
</feature>
<dbReference type="InterPro" id="IPR022764">
    <property type="entry name" value="Peptidase_S54_rhomboid_dom"/>
</dbReference>
<name>A0A5C5B9J1_9MICO</name>
<feature type="transmembrane region" description="Helical" evidence="8">
    <location>
        <begin position="232"/>
        <end position="252"/>
    </location>
</feature>
<dbReference type="InterPro" id="IPR035952">
    <property type="entry name" value="Rhomboid-like_sf"/>
</dbReference>
<dbReference type="SUPFAM" id="SSF57845">
    <property type="entry name" value="B-box zinc-binding domain"/>
    <property type="match status" value="1"/>
</dbReference>
<evidence type="ECO:0000259" key="9">
    <source>
        <dbReference type="Pfam" id="PF01694"/>
    </source>
</evidence>
<evidence type="ECO:0000256" key="4">
    <source>
        <dbReference type="ARBA" id="ARBA00022801"/>
    </source>
</evidence>
<dbReference type="SUPFAM" id="SSF144091">
    <property type="entry name" value="Rhomboid-like"/>
    <property type="match status" value="1"/>
</dbReference>
<organism evidence="10 11">
    <name type="scientific">Miniimonas arenae</name>
    <dbReference type="NCBI Taxonomy" id="676201"/>
    <lineage>
        <taxon>Bacteria</taxon>
        <taxon>Bacillati</taxon>
        <taxon>Actinomycetota</taxon>
        <taxon>Actinomycetes</taxon>
        <taxon>Micrococcales</taxon>
        <taxon>Beutenbergiaceae</taxon>
        <taxon>Miniimonas</taxon>
    </lineage>
</organism>
<dbReference type="EMBL" id="VENP01000059">
    <property type="protein sequence ID" value="TNU73189.1"/>
    <property type="molecule type" value="Genomic_DNA"/>
</dbReference>
<keyword evidence="6 8" id="KW-0472">Membrane</keyword>
<evidence type="ECO:0000256" key="2">
    <source>
        <dbReference type="ARBA" id="ARBA00009045"/>
    </source>
</evidence>
<dbReference type="RefSeq" id="WP_139987484.1">
    <property type="nucleotide sequence ID" value="NZ_VENP01000059.1"/>
</dbReference>
<dbReference type="InterPro" id="IPR050925">
    <property type="entry name" value="Rhomboid_protease_S54"/>
</dbReference>
<keyword evidence="3 8" id="KW-0812">Transmembrane</keyword>
<keyword evidence="11" id="KW-1185">Reference proteome</keyword>
<feature type="transmembrane region" description="Helical" evidence="8">
    <location>
        <begin position="179"/>
        <end position="199"/>
    </location>
</feature>
<evidence type="ECO:0000256" key="3">
    <source>
        <dbReference type="ARBA" id="ARBA00022692"/>
    </source>
</evidence>
<evidence type="ECO:0000256" key="1">
    <source>
        <dbReference type="ARBA" id="ARBA00004141"/>
    </source>
</evidence>
<evidence type="ECO:0000313" key="11">
    <source>
        <dbReference type="Proteomes" id="UP000313849"/>
    </source>
</evidence>
<comment type="caution">
    <text evidence="10">The sequence shown here is derived from an EMBL/GenBank/DDBJ whole genome shotgun (WGS) entry which is preliminary data.</text>
</comment>
<feature type="transmembrane region" description="Helical" evidence="8">
    <location>
        <begin position="205"/>
        <end position="225"/>
    </location>
</feature>
<reference evidence="10 11" key="1">
    <citation type="submission" date="2019-06" db="EMBL/GenBank/DDBJ databases">
        <title>Draft genome sequence of Miniimonas arenae KCTC 19750T isolated from sea sand.</title>
        <authorList>
            <person name="Park S.-J."/>
        </authorList>
    </citation>
    <scope>NUCLEOTIDE SEQUENCE [LARGE SCALE GENOMIC DNA]</scope>
    <source>
        <strain evidence="10 11">KCTC 19750</strain>
    </source>
</reference>
<dbReference type="GO" id="GO:0016020">
    <property type="term" value="C:membrane"/>
    <property type="evidence" value="ECO:0007669"/>
    <property type="project" value="UniProtKB-SubCell"/>
</dbReference>
<dbReference type="PANTHER" id="PTHR43731:SF14">
    <property type="entry name" value="PRESENILIN-ASSOCIATED RHOMBOID-LIKE PROTEIN, MITOCHONDRIAL"/>
    <property type="match status" value="1"/>
</dbReference>
<dbReference type="PANTHER" id="PTHR43731">
    <property type="entry name" value="RHOMBOID PROTEASE"/>
    <property type="match status" value="1"/>
</dbReference>
<gene>
    <name evidence="10" type="ORF">FH969_12760</name>
</gene>
<dbReference type="OrthoDB" id="9807874at2"/>
<dbReference type="Proteomes" id="UP000313849">
    <property type="component" value="Unassembled WGS sequence"/>
</dbReference>
<keyword evidence="10" id="KW-0645">Protease</keyword>
<comment type="subcellular location">
    <subcellularLocation>
        <location evidence="1">Membrane</location>
        <topology evidence="1">Multi-pass membrane protein</topology>
    </subcellularLocation>
</comment>